<evidence type="ECO:0000256" key="6">
    <source>
        <dbReference type="ARBA" id="ARBA00022598"/>
    </source>
</evidence>
<comment type="function">
    <text evidence="14">Catalyzes the ATP-dependent ligation of glycine to the 3'-end of its cognate tRNA, via the formation of an aminoacyl-adenylate intermediate (Gly-AMP). Also produces diadenosine tetraphosphate (Ap4A), a universal pleiotropic signaling molecule needed for cell regulation pathways, by direct condensation of 2 ATPs. Thereby, may play a special role in Ap4A homeostasis.</text>
</comment>
<dbReference type="InterPro" id="IPR004154">
    <property type="entry name" value="Anticodon-bd"/>
</dbReference>
<dbReference type="PANTHER" id="PTHR10745">
    <property type="entry name" value="GLYCYL-TRNA SYNTHETASE/DNA POLYMERASE SUBUNIT GAMMA-2"/>
    <property type="match status" value="1"/>
</dbReference>
<dbReference type="PROSITE" id="PS50862">
    <property type="entry name" value="AA_TRNA_LIGASE_II"/>
    <property type="match status" value="1"/>
</dbReference>
<dbReference type="GO" id="GO:0005739">
    <property type="term" value="C:mitochondrion"/>
    <property type="evidence" value="ECO:0007669"/>
    <property type="project" value="TreeGrafter"/>
</dbReference>
<evidence type="ECO:0000256" key="11">
    <source>
        <dbReference type="ARBA" id="ARBA00023146"/>
    </source>
</evidence>
<evidence type="ECO:0000256" key="13">
    <source>
        <dbReference type="ARBA" id="ARBA00051967"/>
    </source>
</evidence>
<dbReference type="Proteomes" id="UP000237441">
    <property type="component" value="Unassembled WGS sequence"/>
</dbReference>
<keyword evidence="10" id="KW-0648">Protein biosynthesis</keyword>
<dbReference type="GO" id="GO:0016740">
    <property type="term" value="F:transferase activity"/>
    <property type="evidence" value="ECO:0007669"/>
    <property type="project" value="UniProtKB-KW"/>
</dbReference>
<evidence type="ECO:0000256" key="9">
    <source>
        <dbReference type="ARBA" id="ARBA00022840"/>
    </source>
</evidence>
<keyword evidence="9" id="KW-0067">ATP-binding</keyword>
<name>A0A2S7Y9S0_BEABA</name>
<dbReference type="Gene3D" id="3.30.720.200">
    <property type="match status" value="1"/>
</dbReference>
<evidence type="ECO:0000256" key="7">
    <source>
        <dbReference type="ARBA" id="ARBA00022679"/>
    </source>
</evidence>
<dbReference type="InterPro" id="IPR002315">
    <property type="entry name" value="tRNA-synt_gly"/>
</dbReference>
<dbReference type="InterPro" id="IPR027031">
    <property type="entry name" value="Gly-tRNA_synthase/POLG2"/>
</dbReference>
<dbReference type="FunFam" id="3.30.720.200:FF:000001">
    <property type="entry name" value="Glycine--tRNA ligase 2"/>
    <property type="match status" value="1"/>
</dbReference>
<dbReference type="SUPFAM" id="SSF52954">
    <property type="entry name" value="Class II aaRS ABD-related"/>
    <property type="match status" value="1"/>
</dbReference>
<dbReference type="GO" id="GO:0070150">
    <property type="term" value="P:mitochondrial glycyl-tRNA aminoacylation"/>
    <property type="evidence" value="ECO:0007669"/>
    <property type="project" value="TreeGrafter"/>
</dbReference>
<keyword evidence="11" id="KW-0030">Aminoacyl-tRNA synthetase</keyword>
<accession>A0A2S7Y9S0</accession>
<dbReference type="Pfam" id="PF03129">
    <property type="entry name" value="HGTP_anticodon"/>
    <property type="match status" value="1"/>
</dbReference>
<comment type="similarity">
    <text evidence="2">Belongs to the class-II aminoacyl-tRNA synthetase family.</text>
</comment>
<dbReference type="GO" id="GO:0005524">
    <property type="term" value="F:ATP binding"/>
    <property type="evidence" value="ECO:0007669"/>
    <property type="project" value="UniProtKB-KW"/>
</dbReference>
<dbReference type="AlphaFoldDB" id="A0A2S7Y9S0"/>
<comment type="subunit">
    <text evidence="3">Homodimer.</text>
</comment>
<evidence type="ECO:0000256" key="1">
    <source>
        <dbReference type="ARBA" id="ARBA00004496"/>
    </source>
</evidence>
<evidence type="ECO:0000256" key="5">
    <source>
        <dbReference type="ARBA" id="ARBA00022490"/>
    </source>
</evidence>
<comment type="catalytic activity">
    <reaction evidence="13">
        <text>2 ATP + H(+) = P(1),P(4)-bis(5'-adenosyl) tetraphosphate + diphosphate</text>
        <dbReference type="Rhea" id="RHEA:34935"/>
        <dbReference type="ChEBI" id="CHEBI:15378"/>
        <dbReference type="ChEBI" id="CHEBI:30616"/>
        <dbReference type="ChEBI" id="CHEBI:33019"/>
        <dbReference type="ChEBI" id="CHEBI:58141"/>
    </reaction>
</comment>
<dbReference type="SUPFAM" id="SSF55681">
    <property type="entry name" value="Class II aaRS and biotin synthetases"/>
    <property type="match status" value="1"/>
</dbReference>
<gene>
    <name evidence="17" type="ORF">BB8028_0003g13890</name>
</gene>
<dbReference type="PANTHER" id="PTHR10745:SF0">
    <property type="entry name" value="GLYCINE--TRNA LIGASE"/>
    <property type="match status" value="1"/>
</dbReference>
<dbReference type="OrthoDB" id="57698at2759"/>
<dbReference type="InterPro" id="IPR006195">
    <property type="entry name" value="aa-tRNA-synth_II"/>
</dbReference>
<dbReference type="GO" id="GO:0004820">
    <property type="term" value="F:glycine-tRNA ligase activity"/>
    <property type="evidence" value="ECO:0007669"/>
    <property type="project" value="UniProtKB-EC"/>
</dbReference>
<dbReference type="PRINTS" id="PR01043">
    <property type="entry name" value="TRNASYNTHGLY"/>
</dbReference>
<dbReference type="NCBIfam" id="TIGR00389">
    <property type="entry name" value="glyS_dimeric"/>
    <property type="match status" value="1"/>
</dbReference>
<evidence type="ECO:0000256" key="12">
    <source>
        <dbReference type="ARBA" id="ARBA00030057"/>
    </source>
</evidence>
<proteinExistence type="inferred from homology"/>
<evidence type="ECO:0000256" key="15">
    <source>
        <dbReference type="SAM" id="MobiDB-lite"/>
    </source>
</evidence>
<dbReference type="NCBIfam" id="NF003211">
    <property type="entry name" value="PRK04173.1"/>
    <property type="match status" value="1"/>
</dbReference>
<comment type="subcellular location">
    <subcellularLocation>
        <location evidence="1">Cytoplasm</location>
    </subcellularLocation>
</comment>
<sequence length="732" mass="82090">MTSIRRLFFCPTAPLRSSTCSHKSISHLRNHPALTCHNHRQTLRCFSTAPARYAFQVNKAKKDQQRSNVAMTSQATTLKGQPLDKPVLDAMLRRRMFYTPSFEIYGGVGGLYDYGPPGCALQANIVDIWRKHFVLEEDMLEVDCTALTPHDILKTSGHVDKFSDFMCKDPKNGEIMRADHFVEAVLEARLKGDKEARGEKVEEKDDPKKKKKKTKTEAVKLDDAVVQEYEEVLAKIDNYGGAELGELIKKYDLKNPATGLLPSEPVAFNLMFQTSIGPSSNLPGFLRPETAQGQFLNFAKLLEFNQSQMPFASASIGKSYRNEISPRAGLLRVREFLMAEIEHYVDPEGGKKHGRFHEVEDLELVLLDKGTQLSGKTTTKTMTIGQAVKEGVVDNETLGYFLARIHLFLQKIGVDMSKLRFRQHMANEMAHYACDCWDAELLTTTGWVECVGCADRSAYDLTVHAKKTGAPLLVRERLEQPRVIEEWQLDIDKKKFGPLFKKDAKAVETALEATTQEQREAFSKQLAEGGKISLDVPGVGDGKAEVTSDSIKIEFRKRVENTREFTPNVIEPSFGIGRILYSLIEHNFWTRGSDGSDEARGVLSFPPPVAPTKVLLVPLSSNAQFKPEVRKLSQRLRAMGISSRVDDSSASIGKRYSRNDELGTPLGITVDFQTLQDQTITLRDRDSTTQVRADEARILEAIKSLVDGSKNWAKIQEELPKFEGQEVEVAQR</sequence>
<dbReference type="CDD" id="cd00858">
    <property type="entry name" value="GlyRS_anticodon"/>
    <property type="match status" value="1"/>
</dbReference>
<keyword evidence="7" id="KW-0808">Transferase</keyword>
<dbReference type="EC" id="6.1.1.14" evidence="4"/>
<dbReference type="InterPro" id="IPR045864">
    <property type="entry name" value="aa-tRNA-synth_II/BPL/LPL"/>
</dbReference>
<evidence type="ECO:0000256" key="10">
    <source>
        <dbReference type="ARBA" id="ARBA00022917"/>
    </source>
</evidence>
<dbReference type="InterPro" id="IPR033731">
    <property type="entry name" value="GlyRS-like_core"/>
</dbReference>
<organism evidence="17 18">
    <name type="scientific">Beauveria bassiana</name>
    <name type="common">White muscardine disease fungus</name>
    <name type="synonym">Tritirachium shiotae</name>
    <dbReference type="NCBI Taxonomy" id="176275"/>
    <lineage>
        <taxon>Eukaryota</taxon>
        <taxon>Fungi</taxon>
        <taxon>Dikarya</taxon>
        <taxon>Ascomycota</taxon>
        <taxon>Pezizomycotina</taxon>
        <taxon>Sordariomycetes</taxon>
        <taxon>Hypocreomycetidae</taxon>
        <taxon>Hypocreales</taxon>
        <taxon>Cordycipitaceae</taxon>
        <taxon>Beauveria</taxon>
    </lineage>
</organism>
<evidence type="ECO:0000313" key="18">
    <source>
        <dbReference type="Proteomes" id="UP000237441"/>
    </source>
</evidence>
<keyword evidence="6" id="KW-0436">Ligase</keyword>
<evidence type="ECO:0000313" key="17">
    <source>
        <dbReference type="EMBL" id="PQK12774.1"/>
    </source>
</evidence>
<comment type="caution">
    <text evidence="17">The sequence shown here is derived from an EMBL/GenBank/DDBJ whole genome shotgun (WGS) entry which is preliminary data.</text>
</comment>
<dbReference type="InterPro" id="IPR036621">
    <property type="entry name" value="Anticodon-bd_dom_sf"/>
</dbReference>
<evidence type="ECO:0000256" key="14">
    <source>
        <dbReference type="ARBA" id="ARBA00058014"/>
    </source>
</evidence>
<reference evidence="17 18" key="1">
    <citation type="submission" date="2016-07" db="EMBL/GenBank/DDBJ databases">
        <title>Comparative genomics of the entomopathogenic fungus Beauveria bassiana.</title>
        <authorList>
            <person name="Valero Jimenez C.A."/>
            <person name="Zwaan B.J."/>
            <person name="Van Kan J.A."/>
            <person name="Takken W."/>
            <person name="Debets A.J."/>
            <person name="Schoustra S.E."/>
            <person name="Koenraadt C.J."/>
        </authorList>
    </citation>
    <scope>NUCLEOTIDE SEQUENCE [LARGE SCALE GENOMIC DNA]</scope>
    <source>
        <strain evidence="17 18">ARSEF 8028</strain>
    </source>
</reference>
<keyword evidence="8" id="KW-0547">Nucleotide-binding</keyword>
<dbReference type="CDD" id="cd00774">
    <property type="entry name" value="GlyRS-like_core"/>
    <property type="match status" value="1"/>
</dbReference>
<feature type="domain" description="Aminoacyl-transfer RNA synthetases class-II family profile" evidence="16">
    <location>
        <begin position="271"/>
        <end position="618"/>
    </location>
</feature>
<keyword evidence="5" id="KW-0963">Cytoplasm</keyword>
<evidence type="ECO:0000256" key="8">
    <source>
        <dbReference type="ARBA" id="ARBA00022741"/>
    </source>
</evidence>
<feature type="compositionally biased region" description="Basic and acidic residues" evidence="15">
    <location>
        <begin position="193"/>
        <end position="208"/>
    </location>
</feature>
<dbReference type="FunFam" id="3.40.50.800:FF:000004">
    <property type="entry name" value="Glycine--tRNA ligase 2"/>
    <property type="match status" value="1"/>
</dbReference>
<dbReference type="Gene3D" id="3.30.930.10">
    <property type="entry name" value="Bira Bifunctional Protein, Domain 2"/>
    <property type="match status" value="1"/>
</dbReference>
<dbReference type="FunFam" id="3.30.930.10:FF:000010">
    <property type="entry name" value="Glycyl-tRNA synthetase 1"/>
    <property type="match status" value="1"/>
</dbReference>
<evidence type="ECO:0000259" key="16">
    <source>
        <dbReference type="PROSITE" id="PS50862"/>
    </source>
</evidence>
<dbReference type="EMBL" id="JRHA01000003">
    <property type="protein sequence ID" value="PQK12774.1"/>
    <property type="molecule type" value="Genomic_DNA"/>
</dbReference>
<dbReference type="FunFam" id="3.30.40.230:FF:000002">
    <property type="entry name" value="Glycyl-tRNA synthetase 1"/>
    <property type="match status" value="1"/>
</dbReference>
<evidence type="ECO:0000256" key="4">
    <source>
        <dbReference type="ARBA" id="ARBA00012829"/>
    </source>
</evidence>
<feature type="region of interest" description="Disordered" evidence="15">
    <location>
        <begin position="193"/>
        <end position="214"/>
    </location>
</feature>
<evidence type="ECO:0000256" key="2">
    <source>
        <dbReference type="ARBA" id="ARBA00008226"/>
    </source>
</evidence>
<protein>
    <recommendedName>
        <fullName evidence="4">glycine--tRNA ligase</fullName>
        <ecNumber evidence="4">6.1.1.14</ecNumber>
    </recommendedName>
    <alternativeName>
        <fullName evidence="12">Diadenosine tetraphosphate synthetase</fullName>
    </alternativeName>
</protein>
<dbReference type="Gene3D" id="3.40.50.800">
    <property type="entry name" value="Anticodon-binding domain"/>
    <property type="match status" value="1"/>
</dbReference>
<dbReference type="Gene3D" id="3.30.40.230">
    <property type="match status" value="1"/>
</dbReference>
<evidence type="ECO:0000256" key="3">
    <source>
        <dbReference type="ARBA" id="ARBA00011738"/>
    </source>
</evidence>